<dbReference type="CDD" id="cd03811">
    <property type="entry name" value="GT4_GT28_WabH-like"/>
    <property type="match status" value="1"/>
</dbReference>
<protein>
    <submittedName>
        <fullName evidence="3">Alpha-1,4-N-acetylgalactosamine transferase PglJ</fullName>
        <ecNumber evidence="3">2.4.1.-</ecNumber>
    </submittedName>
</protein>
<dbReference type="PANTHER" id="PTHR12526:SF630">
    <property type="entry name" value="GLYCOSYLTRANSFERASE"/>
    <property type="match status" value="1"/>
</dbReference>
<evidence type="ECO:0000313" key="3">
    <source>
        <dbReference type="EMBL" id="KAF0568816.1"/>
    </source>
</evidence>
<dbReference type="GO" id="GO:1901135">
    <property type="term" value="P:carbohydrate derivative metabolic process"/>
    <property type="evidence" value="ECO:0007669"/>
    <property type="project" value="UniProtKB-ARBA"/>
</dbReference>
<sequence>MPPIILFILKALEGRGAERMVTTLASTYADMGYRPHILCLEATQDMLLDARVQYHIVPYDEMFSEQNLDPESTQAQAYESVAKRIDGYVRSQIGKPDLILANIYKINWIMAYSQLPNIVNVLHTALSKQFQNQLLEAPVQTINHLKMVYGAHPCSCVSKGARQDLIDLIENITKTTTIYNPCDAADINTKAAASSHLEHFGLVDKEYIIHVASFDDMKGHRDLLQAYAKTVRKLPLVLVGKGRLEEEIKQLATELGISDSIKFLGFQTNPYPLIKSAALMVLTSKFEGFGYVIVEAQALGVPVISTDCPFGPRELLPKENLIAVGDIDGLATLIDQAIDNLTDYIVPLNQQLLPEHIASQYLAFGSVLDSDKNEGL</sequence>
<dbReference type="InterPro" id="IPR001296">
    <property type="entry name" value="Glyco_trans_1"/>
</dbReference>
<dbReference type="EC" id="2.4.1.-" evidence="3"/>
<keyword evidence="4" id="KW-1185">Reference proteome</keyword>
<reference evidence="3 4" key="1">
    <citation type="submission" date="2019-09" db="EMBL/GenBank/DDBJ databases">
        <title>Draft genome sequence of Psychrobacter nivimaris LAMA 639, in search for biotechnological relevant genes.</title>
        <authorList>
            <person name="Lima A.O.S."/>
            <person name="Staloch B.E.K."/>
            <person name="Freitas R.C."/>
            <person name="Niero H."/>
            <person name="Silva M.A.C."/>
        </authorList>
    </citation>
    <scope>NUCLEOTIDE SEQUENCE [LARGE SCALE GENOMIC DNA]</scope>
    <source>
        <strain evidence="3 4">LAMA 639</strain>
    </source>
</reference>
<dbReference type="AlphaFoldDB" id="A0A6N7C0D9"/>
<organism evidence="3 4">
    <name type="scientific">Psychrobacter nivimaris</name>
    <dbReference type="NCBI Taxonomy" id="281738"/>
    <lineage>
        <taxon>Bacteria</taxon>
        <taxon>Pseudomonadati</taxon>
        <taxon>Pseudomonadota</taxon>
        <taxon>Gammaproteobacteria</taxon>
        <taxon>Moraxellales</taxon>
        <taxon>Moraxellaceae</taxon>
        <taxon>Psychrobacter</taxon>
    </lineage>
</organism>
<comment type="caution">
    <text evidence="3">The sequence shown here is derived from an EMBL/GenBank/DDBJ whole genome shotgun (WGS) entry which is preliminary data.</text>
</comment>
<dbReference type="Pfam" id="PF13439">
    <property type="entry name" value="Glyco_transf_4"/>
    <property type="match status" value="1"/>
</dbReference>
<dbReference type="Gene3D" id="3.40.50.2000">
    <property type="entry name" value="Glycogen Phosphorylase B"/>
    <property type="match status" value="2"/>
</dbReference>
<dbReference type="EMBL" id="VZIZ01000015">
    <property type="protein sequence ID" value="KAF0568816.1"/>
    <property type="molecule type" value="Genomic_DNA"/>
</dbReference>
<name>A0A6N7C0D9_9GAMM</name>
<dbReference type="SUPFAM" id="SSF53756">
    <property type="entry name" value="UDP-Glycosyltransferase/glycogen phosphorylase"/>
    <property type="match status" value="1"/>
</dbReference>
<evidence type="ECO:0000259" key="1">
    <source>
        <dbReference type="Pfam" id="PF00534"/>
    </source>
</evidence>
<accession>A0A6N7C0D9</accession>
<dbReference type="Pfam" id="PF00534">
    <property type="entry name" value="Glycos_transf_1"/>
    <property type="match status" value="1"/>
</dbReference>
<evidence type="ECO:0000259" key="2">
    <source>
        <dbReference type="Pfam" id="PF13439"/>
    </source>
</evidence>
<gene>
    <name evidence="3" type="ORF">FQV37_572</name>
</gene>
<keyword evidence="3" id="KW-0808">Transferase</keyword>
<feature type="domain" description="Glycosyltransferase subfamily 4-like N-terminal" evidence="2">
    <location>
        <begin position="15"/>
        <end position="184"/>
    </location>
</feature>
<proteinExistence type="predicted"/>
<dbReference type="InterPro" id="IPR028098">
    <property type="entry name" value="Glyco_trans_4-like_N"/>
</dbReference>
<dbReference type="Proteomes" id="UP000471465">
    <property type="component" value="Unassembled WGS sequence"/>
</dbReference>
<feature type="domain" description="Glycosyl transferase family 1" evidence="1">
    <location>
        <begin position="204"/>
        <end position="340"/>
    </location>
</feature>
<dbReference type="GO" id="GO:0016757">
    <property type="term" value="F:glycosyltransferase activity"/>
    <property type="evidence" value="ECO:0007669"/>
    <property type="project" value="UniProtKB-KW"/>
</dbReference>
<keyword evidence="3" id="KW-0328">Glycosyltransferase</keyword>
<evidence type="ECO:0000313" key="4">
    <source>
        <dbReference type="Proteomes" id="UP000471465"/>
    </source>
</evidence>
<dbReference type="PANTHER" id="PTHR12526">
    <property type="entry name" value="GLYCOSYLTRANSFERASE"/>
    <property type="match status" value="1"/>
</dbReference>